<organism evidence="1 2">
    <name type="scientific">Hymenoscyphus albidus</name>
    <dbReference type="NCBI Taxonomy" id="595503"/>
    <lineage>
        <taxon>Eukaryota</taxon>
        <taxon>Fungi</taxon>
        <taxon>Dikarya</taxon>
        <taxon>Ascomycota</taxon>
        <taxon>Pezizomycotina</taxon>
        <taxon>Leotiomycetes</taxon>
        <taxon>Helotiales</taxon>
        <taxon>Helotiaceae</taxon>
        <taxon>Hymenoscyphus</taxon>
    </lineage>
</organism>
<evidence type="ECO:0000313" key="2">
    <source>
        <dbReference type="Proteomes" id="UP000701801"/>
    </source>
</evidence>
<dbReference type="EMBL" id="CAJVRM010000049">
    <property type="protein sequence ID" value="CAG8972623.1"/>
    <property type="molecule type" value="Genomic_DNA"/>
</dbReference>
<protein>
    <submittedName>
        <fullName evidence="1">Uncharacterized protein</fullName>
    </submittedName>
</protein>
<evidence type="ECO:0000313" key="1">
    <source>
        <dbReference type="EMBL" id="CAG8972623.1"/>
    </source>
</evidence>
<name>A0A9N9LEI3_9HELO</name>
<dbReference type="Proteomes" id="UP000701801">
    <property type="component" value="Unassembled WGS sequence"/>
</dbReference>
<gene>
    <name evidence="1" type="ORF">HYALB_00005392</name>
</gene>
<sequence length="170" mass="19302">MSSSTPTNNISMHERRKELSMELKLMILSHHVSNQVSHLLDHAEKIVSEKGTLIGVRVHQDPQNPLTLNYNVWWDTRQCFLRALFETASSREDIPEVEFQMVSLFDTPPKRCLTFWNEDAAPSDSDTEGLAFGTVGMTWWDVVVFVGAEIKGEVKGSEIENRDHSLKESG</sequence>
<keyword evidence="2" id="KW-1185">Reference proteome</keyword>
<reference evidence="1" key="1">
    <citation type="submission" date="2021-07" db="EMBL/GenBank/DDBJ databases">
        <authorList>
            <person name="Durling M."/>
        </authorList>
    </citation>
    <scope>NUCLEOTIDE SEQUENCE</scope>
</reference>
<proteinExistence type="predicted"/>
<dbReference type="AlphaFoldDB" id="A0A9N9LEI3"/>
<comment type="caution">
    <text evidence="1">The sequence shown here is derived from an EMBL/GenBank/DDBJ whole genome shotgun (WGS) entry which is preliminary data.</text>
</comment>
<accession>A0A9N9LEI3</accession>